<keyword evidence="2" id="KW-1185">Reference proteome</keyword>
<accession>A0A6F8PX81</accession>
<dbReference type="KEGG" id="tse:THMIRHAS_21020"/>
<name>A0A6F8PX81_9GAMM</name>
<evidence type="ECO:0000313" key="1">
    <source>
        <dbReference type="EMBL" id="BBP46729.1"/>
    </source>
</evidence>
<sequence>MAIILIIVVIAIIAVLWLSSKQGSIIGTFKNKAIEANFIELNQAKDRLLQFAALTPELYHGENLTATVKPPIGIGYFPCPDGVGGTTPDGLADWNNCSTGDASLLLSGYLPRVTANTNASETMAFAAQKKYLYYVDKRYVLPSLDFTDDAATAIDEDGLFAPLTVSKLEAEADGEAGLTLNGSGGFIAFIVDPGSDNALNELTISGSNFFYSIPNSSITSEDPTIDKLVAINYQQHWLPLMARRTCREKSKFVMDYADYQDNDGDGSVDPVYGPSTDTIDQWKLSQNWFYWGGADTSWYQWGVGVCR</sequence>
<dbReference type="EMBL" id="AP021889">
    <property type="protein sequence ID" value="BBP46729.1"/>
    <property type="molecule type" value="Genomic_DNA"/>
</dbReference>
<protein>
    <submittedName>
        <fullName evidence="1">Uncharacterized protein</fullName>
    </submittedName>
</protein>
<dbReference type="AlphaFoldDB" id="A0A6F8PX81"/>
<evidence type="ECO:0000313" key="2">
    <source>
        <dbReference type="Proteomes" id="UP000501726"/>
    </source>
</evidence>
<proteinExistence type="predicted"/>
<organism evidence="1 2">
    <name type="scientific">Thiosulfatimonas sediminis</name>
    <dbReference type="NCBI Taxonomy" id="2675054"/>
    <lineage>
        <taxon>Bacteria</taxon>
        <taxon>Pseudomonadati</taxon>
        <taxon>Pseudomonadota</taxon>
        <taxon>Gammaproteobacteria</taxon>
        <taxon>Thiotrichales</taxon>
        <taxon>Piscirickettsiaceae</taxon>
        <taxon>Thiosulfatimonas</taxon>
    </lineage>
</organism>
<gene>
    <name evidence="1" type="ORF">THMIRHAS_21020</name>
</gene>
<dbReference type="Proteomes" id="UP000501726">
    <property type="component" value="Chromosome"/>
</dbReference>
<reference evidence="2" key="1">
    <citation type="submission" date="2019-11" db="EMBL/GenBank/DDBJ databases">
        <title>Isolation and characterization of two novel species in the genus Thiomicrorhabdus.</title>
        <authorList>
            <person name="Mochizuki J."/>
            <person name="Kojima H."/>
            <person name="Fukui M."/>
        </authorList>
    </citation>
    <scope>NUCLEOTIDE SEQUENCE [LARGE SCALE GENOMIC DNA]</scope>
    <source>
        <strain evidence="2">aks77</strain>
    </source>
</reference>